<feature type="region of interest" description="Disordered" evidence="3">
    <location>
        <begin position="353"/>
        <end position="376"/>
    </location>
</feature>
<dbReference type="Pfam" id="PF24842">
    <property type="entry name" value="UFD1_N2"/>
    <property type="match status" value="1"/>
</dbReference>
<dbReference type="Gene3D" id="2.40.40.50">
    <property type="entry name" value="Ubiquitin fusion degradation protein UFD1, N-terminal domain"/>
    <property type="match status" value="2"/>
</dbReference>
<dbReference type="STRING" id="6265.A0A0B2VNR6"/>
<protein>
    <submittedName>
        <fullName evidence="6">Ubiquitin fusion degradation protein 1-like protein</fullName>
    </submittedName>
</protein>
<sequence length="436" mass="48246">MAALGSEIEMLRCFSAPFFGRADSDKINELNHGGKILLPPSALDLLVRLNIEYPMMFRVSCINEPLRFTHCGVLEFLAEEGRCYLPSWCLVCRFIKTSRLRLSPTNATVAESRSMFDGLGGILFSGPVRPFDMQLRCFSAPFFGRADSDKINELNHGGKILLPPSALDLLVRLNIEYPMMFRVSCINEPLRFTHCGVLEFLAEEGRCYLPSWMMRQLHLSEGDCVRITYTSLPSATYAKFKPQSTDFLSISNPRAMLEVELRKFACLTKGDVIAVQYNEQLLEFLVMEVKPGNAVAIIECDMNVEFDAPEGYVEPSSSAASSATTKPIAPPRVPSVGKGLVAPADKKFAAFGGSGHRLDGKTRSSQSSLSELADSESKLPQLVVETDYKPGSLTFVRYDYKNRSLMEKELDKAKSKGGAGNATPFGGLGQTIRERR</sequence>
<dbReference type="Gene3D" id="3.10.330.10">
    <property type="match status" value="1"/>
</dbReference>
<feature type="domain" description="Ubiquitin fusion degradation protein UFD1 N-terminal subdomain 2" evidence="5">
    <location>
        <begin position="235"/>
        <end position="309"/>
    </location>
</feature>
<dbReference type="Pfam" id="PF03152">
    <property type="entry name" value="UFD1_N1"/>
    <property type="match status" value="2"/>
</dbReference>
<keyword evidence="2" id="KW-0833">Ubl conjugation pathway</keyword>
<evidence type="ECO:0000256" key="2">
    <source>
        <dbReference type="ARBA" id="ARBA00022786"/>
    </source>
</evidence>
<evidence type="ECO:0000256" key="1">
    <source>
        <dbReference type="ARBA" id="ARBA00006043"/>
    </source>
</evidence>
<dbReference type="PANTHER" id="PTHR12555">
    <property type="entry name" value="UBIQUITIN FUSION DEGRADATON PROTEIN 1"/>
    <property type="match status" value="1"/>
</dbReference>
<dbReference type="GO" id="GO:0006511">
    <property type="term" value="P:ubiquitin-dependent protein catabolic process"/>
    <property type="evidence" value="ECO:0007669"/>
    <property type="project" value="InterPro"/>
</dbReference>
<feature type="domain" description="Ubiquitin fusion degradation protein UFD1 N-terminal subdomain 1" evidence="4">
    <location>
        <begin position="131"/>
        <end position="233"/>
    </location>
</feature>
<dbReference type="GO" id="GO:0034098">
    <property type="term" value="C:VCP-NPL4-UFD1 AAA ATPase complex"/>
    <property type="evidence" value="ECO:0007669"/>
    <property type="project" value="TreeGrafter"/>
</dbReference>
<accession>A0A0B2VNR6</accession>
<dbReference type="InterPro" id="IPR004854">
    <property type="entry name" value="Ufd1-like"/>
</dbReference>
<comment type="similarity">
    <text evidence="1">Belongs to the UFD1 family.</text>
</comment>
<organism evidence="6 7">
    <name type="scientific">Toxocara canis</name>
    <name type="common">Canine roundworm</name>
    <dbReference type="NCBI Taxonomy" id="6265"/>
    <lineage>
        <taxon>Eukaryota</taxon>
        <taxon>Metazoa</taxon>
        <taxon>Ecdysozoa</taxon>
        <taxon>Nematoda</taxon>
        <taxon>Chromadorea</taxon>
        <taxon>Rhabditida</taxon>
        <taxon>Spirurina</taxon>
        <taxon>Ascaridomorpha</taxon>
        <taxon>Ascaridoidea</taxon>
        <taxon>Toxocaridae</taxon>
        <taxon>Toxocara</taxon>
    </lineage>
</organism>
<gene>
    <name evidence="6" type="primary">ufd-1</name>
    <name evidence="6" type="ORF">Tcan_03695</name>
</gene>
<dbReference type="InterPro" id="IPR042299">
    <property type="entry name" value="Ufd1-like_Nn"/>
</dbReference>
<dbReference type="FunFam" id="3.10.330.10:FF:000002">
    <property type="entry name" value="ubiquitin fusion degradation protein 1 homolog"/>
    <property type="match status" value="1"/>
</dbReference>
<dbReference type="PANTHER" id="PTHR12555:SF13">
    <property type="entry name" value="UBIQUITIN RECOGNITION FACTOR IN ER-ASSOCIATED DEGRADATION PROTEIN 1"/>
    <property type="match status" value="1"/>
</dbReference>
<keyword evidence="7" id="KW-1185">Reference proteome</keyword>
<evidence type="ECO:0000259" key="4">
    <source>
        <dbReference type="Pfam" id="PF03152"/>
    </source>
</evidence>
<dbReference type="AlphaFoldDB" id="A0A0B2VNR6"/>
<comment type="caution">
    <text evidence="6">The sequence shown here is derived from an EMBL/GenBank/DDBJ whole genome shotgun (WGS) entry which is preliminary data.</text>
</comment>
<proteinExistence type="inferred from homology"/>
<dbReference type="InterPro" id="IPR055417">
    <property type="entry name" value="UFD1_N1"/>
</dbReference>
<feature type="domain" description="Ubiquitin fusion degradation protein UFD1 N-terminal subdomain 1" evidence="4">
    <location>
        <begin position="10"/>
        <end position="89"/>
    </location>
</feature>
<dbReference type="InterPro" id="IPR055418">
    <property type="entry name" value="UFD1_N2"/>
</dbReference>
<dbReference type="GO" id="GO:0031593">
    <property type="term" value="F:polyubiquitin modification-dependent protein binding"/>
    <property type="evidence" value="ECO:0007669"/>
    <property type="project" value="TreeGrafter"/>
</dbReference>
<evidence type="ECO:0000313" key="7">
    <source>
        <dbReference type="Proteomes" id="UP000031036"/>
    </source>
</evidence>
<evidence type="ECO:0000259" key="5">
    <source>
        <dbReference type="Pfam" id="PF24842"/>
    </source>
</evidence>
<dbReference type="GO" id="GO:0036503">
    <property type="term" value="P:ERAD pathway"/>
    <property type="evidence" value="ECO:0007669"/>
    <property type="project" value="TreeGrafter"/>
</dbReference>
<feature type="region of interest" description="Disordered" evidence="3">
    <location>
        <begin position="315"/>
        <end position="336"/>
    </location>
</feature>
<feature type="region of interest" description="Disordered" evidence="3">
    <location>
        <begin position="411"/>
        <end position="436"/>
    </location>
</feature>
<reference evidence="6 7" key="1">
    <citation type="submission" date="2014-11" db="EMBL/GenBank/DDBJ databases">
        <title>Genetic blueprint of the zoonotic pathogen Toxocara canis.</title>
        <authorList>
            <person name="Zhu X.-Q."/>
            <person name="Korhonen P.K."/>
            <person name="Cai H."/>
            <person name="Young N.D."/>
            <person name="Nejsum P."/>
            <person name="von Samson-Himmelstjerna G."/>
            <person name="Boag P.R."/>
            <person name="Tan P."/>
            <person name="Li Q."/>
            <person name="Min J."/>
            <person name="Yang Y."/>
            <person name="Wang X."/>
            <person name="Fang X."/>
            <person name="Hall R.S."/>
            <person name="Hofmann A."/>
            <person name="Sternberg P.W."/>
            <person name="Jex A.R."/>
            <person name="Gasser R.B."/>
        </authorList>
    </citation>
    <scope>NUCLEOTIDE SEQUENCE [LARGE SCALE GENOMIC DNA]</scope>
    <source>
        <strain evidence="6">PN_DK_2014</strain>
    </source>
</reference>
<dbReference type="OrthoDB" id="422728at2759"/>
<dbReference type="EMBL" id="JPKZ01001276">
    <property type="protein sequence ID" value="KHN83014.1"/>
    <property type="molecule type" value="Genomic_DNA"/>
</dbReference>
<evidence type="ECO:0000313" key="6">
    <source>
        <dbReference type="EMBL" id="KHN83014.1"/>
    </source>
</evidence>
<name>A0A0B2VNR6_TOXCA</name>
<dbReference type="Proteomes" id="UP000031036">
    <property type="component" value="Unassembled WGS sequence"/>
</dbReference>
<evidence type="ECO:0000256" key="3">
    <source>
        <dbReference type="SAM" id="MobiDB-lite"/>
    </source>
</evidence>
<dbReference type="OMA" id="QRITHCG"/>